<gene>
    <name evidence="2" type="ORF">GBAR_LOCUS8197</name>
</gene>
<comment type="caution">
    <text evidence="2">The sequence shown here is derived from an EMBL/GenBank/DDBJ whole genome shotgun (WGS) entry which is preliminary data.</text>
</comment>
<dbReference type="Pfam" id="PF01850">
    <property type="entry name" value="PIN"/>
    <property type="match status" value="1"/>
</dbReference>
<dbReference type="SUPFAM" id="SSF88723">
    <property type="entry name" value="PIN domain-like"/>
    <property type="match status" value="1"/>
</dbReference>
<evidence type="ECO:0000313" key="2">
    <source>
        <dbReference type="EMBL" id="CAI8012833.1"/>
    </source>
</evidence>
<feature type="domain" description="PIN" evidence="1">
    <location>
        <begin position="20"/>
        <end position="106"/>
    </location>
</feature>
<dbReference type="Gene3D" id="3.40.50.1010">
    <property type="entry name" value="5'-nuclease"/>
    <property type="match status" value="1"/>
</dbReference>
<dbReference type="EMBL" id="CASHTH010001220">
    <property type="protein sequence ID" value="CAI8012833.1"/>
    <property type="molecule type" value="Genomic_DNA"/>
</dbReference>
<dbReference type="InterPro" id="IPR029060">
    <property type="entry name" value="PIN-like_dom_sf"/>
</dbReference>
<evidence type="ECO:0000313" key="3">
    <source>
        <dbReference type="Proteomes" id="UP001174909"/>
    </source>
</evidence>
<accession>A0AA35W988</accession>
<protein>
    <recommendedName>
        <fullName evidence="1">PIN domain-containing protein</fullName>
    </recommendedName>
</protein>
<dbReference type="InterPro" id="IPR002716">
    <property type="entry name" value="PIN_dom"/>
</dbReference>
<dbReference type="AlphaFoldDB" id="A0AA35W988"/>
<organism evidence="2 3">
    <name type="scientific">Geodia barretti</name>
    <name type="common">Barrett's horny sponge</name>
    <dbReference type="NCBI Taxonomy" id="519541"/>
    <lineage>
        <taxon>Eukaryota</taxon>
        <taxon>Metazoa</taxon>
        <taxon>Porifera</taxon>
        <taxon>Demospongiae</taxon>
        <taxon>Heteroscleromorpha</taxon>
        <taxon>Tetractinellida</taxon>
        <taxon>Astrophorina</taxon>
        <taxon>Geodiidae</taxon>
        <taxon>Geodia</taxon>
    </lineage>
</organism>
<reference evidence="2" key="1">
    <citation type="submission" date="2023-03" db="EMBL/GenBank/DDBJ databases">
        <authorList>
            <person name="Steffen K."/>
            <person name="Cardenas P."/>
        </authorList>
    </citation>
    <scope>NUCLEOTIDE SEQUENCE</scope>
</reference>
<keyword evidence="3" id="KW-1185">Reference proteome</keyword>
<proteinExistence type="predicted"/>
<evidence type="ECO:0000259" key="1">
    <source>
        <dbReference type="Pfam" id="PF01850"/>
    </source>
</evidence>
<name>A0AA35W988_GEOBA</name>
<dbReference type="Proteomes" id="UP001174909">
    <property type="component" value="Unassembled WGS sequence"/>
</dbReference>
<sequence>MGERARRPRSEPAVSAVTHVLDTSAVLAHYFDEPGAEIVDRLWQDSRNRIGICVLTLPELRWRLQAEIEDEEEIDRAFKAYVDELTSGLVVDRTVAESAMALAARLRSDCR</sequence>